<dbReference type="Gene3D" id="3.40.50.12780">
    <property type="entry name" value="N-terminal domain of ligase-like"/>
    <property type="match status" value="1"/>
</dbReference>
<keyword evidence="1" id="KW-0596">Phosphopantetheine</keyword>
<dbReference type="InterPro" id="IPR042099">
    <property type="entry name" value="ANL_N_sf"/>
</dbReference>
<evidence type="ECO:0000313" key="4">
    <source>
        <dbReference type="EMBL" id="ORX83915.1"/>
    </source>
</evidence>
<dbReference type="InterPro" id="IPR036291">
    <property type="entry name" value="NAD(P)-bd_dom_sf"/>
</dbReference>
<evidence type="ECO:0000256" key="2">
    <source>
        <dbReference type="ARBA" id="ARBA00022553"/>
    </source>
</evidence>
<name>A0A1Y1XDV8_9FUNG</name>
<dbReference type="STRING" id="1314790.A0A1Y1XDV8"/>
<evidence type="ECO:0000256" key="1">
    <source>
        <dbReference type="ARBA" id="ARBA00022450"/>
    </source>
</evidence>
<dbReference type="Gene3D" id="3.40.50.720">
    <property type="entry name" value="NAD(P)-binding Rossmann-like Domain"/>
    <property type="match status" value="1"/>
</dbReference>
<organism evidence="4 5">
    <name type="scientific">Basidiobolus meristosporus CBS 931.73</name>
    <dbReference type="NCBI Taxonomy" id="1314790"/>
    <lineage>
        <taxon>Eukaryota</taxon>
        <taxon>Fungi</taxon>
        <taxon>Fungi incertae sedis</taxon>
        <taxon>Zoopagomycota</taxon>
        <taxon>Entomophthoromycotina</taxon>
        <taxon>Basidiobolomycetes</taxon>
        <taxon>Basidiobolales</taxon>
        <taxon>Basidiobolaceae</taxon>
        <taxon>Basidiobolus</taxon>
    </lineage>
</organism>
<dbReference type="SMART" id="SM01294">
    <property type="entry name" value="PKS_PP_betabranch"/>
    <property type="match status" value="1"/>
</dbReference>
<dbReference type="PANTHER" id="PTHR44845:SF6">
    <property type="entry name" value="BETA-ALANINE-ACTIVATING ENZYME"/>
    <property type="match status" value="1"/>
</dbReference>
<dbReference type="SMART" id="SM00823">
    <property type="entry name" value="PKS_PP"/>
    <property type="match status" value="2"/>
</dbReference>
<dbReference type="InterPro" id="IPR009081">
    <property type="entry name" value="PP-bd_ACP"/>
</dbReference>
<evidence type="ECO:0000313" key="5">
    <source>
        <dbReference type="Proteomes" id="UP000193498"/>
    </source>
</evidence>
<feature type="domain" description="Carrier" evidence="3">
    <location>
        <begin position="413"/>
        <end position="489"/>
    </location>
</feature>
<dbReference type="GO" id="GO:0031177">
    <property type="term" value="F:phosphopantetheine binding"/>
    <property type="evidence" value="ECO:0007669"/>
    <property type="project" value="InterPro"/>
</dbReference>
<dbReference type="Pfam" id="PF00550">
    <property type="entry name" value="PP-binding"/>
    <property type="match status" value="2"/>
</dbReference>
<dbReference type="Proteomes" id="UP000193498">
    <property type="component" value="Unassembled WGS sequence"/>
</dbReference>
<keyword evidence="2" id="KW-0597">Phosphoprotein</keyword>
<dbReference type="InterPro" id="IPR036736">
    <property type="entry name" value="ACP-like_sf"/>
</dbReference>
<dbReference type="InParanoid" id="A0A1Y1XDV8"/>
<comment type="caution">
    <text evidence="4">The sequence shown here is derived from an EMBL/GenBank/DDBJ whole genome shotgun (WGS) entry which is preliminary data.</text>
</comment>
<dbReference type="OrthoDB" id="429813at2759"/>
<proteinExistence type="predicted"/>
<dbReference type="InterPro" id="IPR013120">
    <property type="entry name" value="FAR_NAD-bd"/>
</dbReference>
<dbReference type="EMBL" id="MCFE01000625">
    <property type="protein sequence ID" value="ORX83915.1"/>
    <property type="molecule type" value="Genomic_DNA"/>
</dbReference>
<evidence type="ECO:0000259" key="3">
    <source>
        <dbReference type="PROSITE" id="PS50075"/>
    </source>
</evidence>
<dbReference type="AlphaFoldDB" id="A0A1Y1XDV8"/>
<dbReference type="SUPFAM" id="SSF47336">
    <property type="entry name" value="ACP-like"/>
    <property type="match status" value="2"/>
</dbReference>
<keyword evidence="5" id="KW-1185">Reference proteome</keyword>
<dbReference type="Pfam" id="PF23562">
    <property type="entry name" value="AMP-binding_C_3"/>
    <property type="match status" value="1"/>
</dbReference>
<dbReference type="Gene3D" id="1.10.1200.10">
    <property type="entry name" value="ACP-like"/>
    <property type="match status" value="2"/>
</dbReference>
<dbReference type="SUPFAM" id="SSF56801">
    <property type="entry name" value="Acetyl-CoA synthetase-like"/>
    <property type="match status" value="1"/>
</dbReference>
<sequence length="916" mass="102022">MPDLQILLLTESAMDDFPSLPNLAPKTNQVYAIPAEVESLVKSRPEDFNRIIIRQIITGIQCTQAIPINSESIACGFLPLFHAAGTLCEFIRIIYYGATFVIPPSASAEEDPTVYQMLRNLDMIIVCGAAFSEQIATRLVEEDVHMVSMYGMTETSGIVLMAEKPEWNLLMPGEKEMVFLKEDPCLAPSLPINPKTGAFHTGDIFVETPAGSGKWFYKGRYDDILVHSNGSNRSGTCLLVELSSEKYREGAFQLIQSLTHDINQQIPKHSRIRRNMIYILPPGRALTCTAKGNIARKKILIEYEKEIEELYQQGDTKSGRSQEMVINPGSIECFIQQTIAEILNQPAELFSDHSKSLIDMGMDSIAAMELHGRIMAQIPELKLAFASIFDNATIQALGWHIFTIAKEAVVEPENIRGFLQTSIARILDVSAQHFANHDSSLVDLGMDSIAAMEFRSVISKRFGFLTLPYSLVFEYPTIQSLTEYLVRASNAAKTQNGAEDDVEDLDAYFERFVDKYTLKDIGPFGAKQSPHDSAGMSILMTGASGYLAIHVIHELLLNNEVDHVYCLIRGDSADASRGKLEGAFDHFHLSKEVLLANEDRLTVLPCDLSDAHFGLDEATFNHLRENVTHIYHGAWRMDFNSNLEAFEPTCLPPTLNLAKFAVSGLAPKQYIFISSIGACAADSRSLIPEAPHPPDIRIAMPNGYSRSKLVAEEALVRMAQQGLPVTIFRYGQISGNSTTGAWNTREQFPILIRNAIKTGVSPMMSLPTDWIPVNIGAKSLVELITRQKQPDESISVYHEVNPHPAESWSELIGYVGNLTGRQIKMMSMEEWWTNLLKLTQTKNGLKPDDPILTLLPFLEKMASSPSATTFGRLDTEVTCDRSVTLAKECPTINETLISSYLDYWRQIGFLDESDFH</sequence>
<accession>A0A1Y1XDV8</accession>
<dbReference type="InterPro" id="IPR020806">
    <property type="entry name" value="PKS_PP-bd"/>
</dbReference>
<protein>
    <recommendedName>
        <fullName evidence="3">Carrier domain-containing protein</fullName>
    </recommendedName>
</protein>
<dbReference type="PROSITE" id="PS50075">
    <property type="entry name" value="CARRIER"/>
    <property type="match status" value="1"/>
</dbReference>
<gene>
    <name evidence="4" type="ORF">K493DRAFT_360885</name>
</gene>
<dbReference type="SUPFAM" id="SSF51735">
    <property type="entry name" value="NAD(P)-binding Rossmann-fold domains"/>
    <property type="match status" value="1"/>
</dbReference>
<dbReference type="PANTHER" id="PTHR44845">
    <property type="entry name" value="CARRIER DOMAIN-CONTAINING PROTEIN"/>
    <property type="match status" value="1"/>
</dbReference>
<reference evidence="4 5" key="1">
    <citation type="submission" date="2016-07" db="EMBL/GenBank/DDBJ databases">
        <title>Pervasive Adenine N6-methylation of Active Genes in Fungi.</title>
        <authorList>
            <consortium name="DOE Joint Genome Institute"/>
            <person name="Mondo S.J."/>
            <person name="Dannebaum R.O."/>
            <person name="Kuo R.C."/>
            <person name="Labutti K."/>
            <person name="Haridas S."/>
            <person name="Kuo A."/>
            <person name="Salamov A."/>
            <person name="Ahrendt S.R."/>
            <person name="Lipzen A."/>
            <person name="Sullivan W."/>
            <person name="Andreopoulos W.B."/>
            <person name="Clum A."/>
            <person name="Lindquist E."/>
            <person name="Daum C."/>
            <person name="Ramamoorthy G.K."/>
            <person name="Gryganskyi A."/>
            <person name="Culley D."/>
            <person name="Magnuson J.K."/>
            <person name="James T.Y."/>
            <person name="O'Malley M.A."/>
            <person name="Stajich J.E."/>
            <person name="Spatafora J.W."/>
            <person name="Visel A."/>
            <person name="Grigoriev I.V."/>
        </authorList>
    </citation>
    <scope>NUCLEOTIDE SEQUENCE [LARGE SCALE GENOMIC DNA]</scope>
    <source>
        <strain evidence="4 5">CBS 931.73</strain>
    </source>
</reference>
<dbReference type="Pfam" id="PF07993">
    <property type="entry name" value="NAD_binding_4"/>
    <property type="match status" value="1"/>
</dbReference>